<gene>
    <name evidence="5" type="ORF">BDK89_4044</name>
</gene>
<evidence type="ECO:0000313" key="5">
    <source>
        <dbReference type="EMBL" id="TDT18424.1"/>
    </source>
</evidence>
<dbReference type="AlphaFoldDB" id="A0A4R7I599"/>
<keyword evidence="1" id="KW-0805">Transcription regulation</keyword>
<proteinExistence type="predicted"/>
<dbReference type="InterPro" id="IPR008920">
    <property type="entry name" value="TF_FadR/GntR_C"/>
</dbReference>
<dbReference type="Pfam" id="PF00392">
    <property type="entry name" value="GntR"/>
    <property type="match status" value="1"/>
</dbReference>
<name>A0A4R7I599_9ACTN</name>
<keyword evidence="3" id="KW-0804">Transcription</keyword>
<evidence type="ECO:0000256" key="3">
    <source>
        <dbReference type="ARBA" id="ARBA00023163"/>
    </source>
</evidence>
<dbReference type="Gene3D" id="1.10.10.10">
    <property type="entry name" value="Winged helix-like DNA-binding domain superfamily/Winged helix DNA-binding domain"/>
    <property type="match status" value="1"/>
</dbReference>
<dbReference type="EMBL" id="SOAU01000001">
    <property type="protein sequence ID" value="TDT18424.1"/>
    <property type="molecule type" value="Genomic_DNA"/>
</dbReference>
<feature type="domain" description="HTH gntR-type" evidence="4">
    <location>
        <begin position="1"/>
        <end position="68"/>
    </location>
</feature>
<comment type="caution">
    <text evidence="5">The sequence shown here is derived from an EMBL/GenBank/DDBJ whole genome shotgun (WGS) entry which is preliminary data.</text>
</comment>
<evidence type="ECO:0000259" key="4">
    <source>
        <dbReference type="PROSITE" id="PS50949"/>
    </source>
</evidence>
<dbReference type="Gene3D" id="1.20.120.530">
    <property type="entry name" value="GntR ligand-binding domain-like"/>
    <property type="match status" value="1"/>
</dbReference>
<dbReference type="PROSITE" id="PS50949">
    <property type="entry name" value="HTH_GNTR"/>
    <property type="match status" value="1"/>
</dbReference>
<evidence type="ECO:0000256" key="2">
    <source>
        <dbReference type="ARBA" id="ARBA00023125"/>
    </source>
</evidence>
<dbReference type="SMART" id="SM00895">
    <property type="entry name" value="FCD"/>
    <property type="match status" value="1"/>
</dbReference>
<reference evidence="5 6" key="1">
    <citation type="submission" date="2019-03" db="EMBL/GenBank/DDBJ databases">
        <title>Sequencing the genomes of 1000 actinobacteria strains.</title>
        <authorList>
            <person name="Klenk H.-P."/>
        </authorList>
    </citation>
    <scope>NUCLEOTIDE SEQUENCE [LARGE SCALE GENOMIC DNA]</scope>
    <source>
        <strain evidence="5 6">DSM 18936</strain>
    </source>
</reference>
<accession>A0A4R7I599</accession>
<organism evidence="5 6">
    <name type="scientific">Ilumatobacter fluminis</name>
    <dbReference type="NCBI Taxonomy" id="467091"/>
    <lineage>
        <taxon>Bacteria</taxon>
        <taxon>Bacillati</taxon>
        <taxon>Actinomycetota</taxon>
        <taxon>Acidimicrobiia</taxon>
        <taxon>Acidimicrobiales</taxon>
        <taxon>Ilumatobacteraceae</taxon>
        <taxon>Ilumatobacter</taxon>
    </lineage>
</organism>
<keyword evidence="2" id="KW-0238">DNA-binding</keyword>
<protein>
    <submittedName>
        <fullName evidence="5">GntR family transcriptional regulator</fullName>
    </submittedName>
</protein>
<sequence>MSTVDRVQHELMGELLRGELAPGLRLGQDEVADRLGVSKIPVREALQRLAALGLLRFETNRGAFVPRLTVADAVENYALRRALEPQLLERAVDRLSLVDLAEAEQALVDDAGTADTNWRFHRALYRAADWRRGLAMVEILHAAVAPYVVLYTDALGGADDSDDEHTRLLDACRRRDAPAALGLLHIHLERAERTLVASLEVG</sequence>
<evidence type="ECO:0000313" key="6">
    <source>
        <dbReference type="Proteomes" id="UP000294558"/>
    </source>
</evidence>
<dbReference type="InterPro" id="IPR000524">
    <property type="entry name" value="Tscrpt_reg_HTH_GntR"/>
</dbReference>
<evidence type="ECO:0000256" key="1">
    <source>
        <dbReference type="ARBA" id="ARBA00023015"/>
    </source>
</evidence>
<dbReference type="GO" id="GO:0003700">
    <property type="term" value="F:DNA-binding transcription factor activity"/>
    <property type="evidence" value="ECO:0007669"/>
    <property type="project" value="InterPro"/>
</dbReference>
<dbReference type="RefSeq" id="WP_166657719.1">
    <property type="nucleotide sequence ID" value="NZ_SOAU01000001.1"/>
</dbReference>
<keyword evidence="6" id="KW-1185">Reference proteome</keyword>
<dbReference type="SMART" id="SM00345">
    <property type="entry name" value="HTH_GNTR"/>
    <property type="match status" value="1"/>
</dbReference>
<dbReference type="InterPro" id="IPR011711">
    <property type="entry name" value="GntR_C"/>
</dbReference>
<dbReference type="InterPro" id="IPR036388">
    <property type="entry name" value="WH-like_DNA-bd_sf"/>
</dbReference>
<dbReference type="Proteomes" id="UP000294558">
    <property type="component" value="Unassembled WGS sequence"/>
</dbReference>
<dbReference type="SUPFAM" id="SSF48008">
    <property type="entry name" value="GntR ligand-binding domain-like"/>
    <property type="match status" value="1"/>
</dbReference>
<dbReference type="InterPro" id="IPR036390">
    <property type="entry name" value="WH_DNA-bd_sf"/>
</dbReference>
<dbReference type="Pfam" id="PF07729">
    <property type="entry name" value="FCD"/>
    <property type="match status" value="1"/>
</dbReference>
<dbReference type="PANTHER" id="PTHR43537">
    <property type="entry name" value="TRANSCRIPTIONAL REGULATOR, GNTR FAMILY"/>
    <property type="match status" value="1"/>
</dbReference>
<dbReference type="SUPFAM" id="SSF46785">
    <property type="entry name" value="Winged helix' DNA-binding domain"/>
    <property type="match status" value="1"/>
</dbReference>
<dbReference type="PANTHER" id="PTHR43537:SF41">
    <property type="entry name" value="TRANSCRIPTIONAL REGULATORY PROTEIN"/>
    <property type="match status" value="1"/>
</dbReference>
<dbReference type="GO" id="GO:0003677">
    <property type="term" value="F:DNA binding"/>
    <property type="evidence" value="ECO:0007669"/>
    <property type="project" value="UniProtKB-KW"/>
</dbReference>